<sequence length="200" mass="23394">MIKSVPERIITGCIQLEIIDGCQQLEEVYWFERFQSWVLHFSLKVSGLDINSSIPQTTQWYMLIDPLYPRGSISIFPDKINSITLIYKHMNENIEKDHLHWRLGKICTDWDTGQLELLSDNDELMDVEQRINWHVQRLKQWLLAASNDSLAIPGDYFELPHTHFEPKFSVVFAEERIIMIIGKQDGIYESFSLGTSDISF</sequence>
<evidence type="ECO:0000313" key="1">
    <source>
        <dbReference type="EMBL" id="OAB74875.1"/>
    </source>
</evidence>
<proteinExistence type="predicted"/>
<reference evidence="1 2" key="1">
    <citation type="submission" date="2016-02" db="EMBL/GenBank/DDBJ databases">
        <title>Paenibacillus sp. LPB0068, isolated from Crassostrea gigas.</title>
        <authorList>
            <person name="Shin S.-K."/>
            <person name="Yi H."/>
        </authorList>
    </citation>
    <scope>NUCLEOTIDE SEQUENCE [LARGE SCALE GENOMIC DNA]</scope>
    <source>
        <strain evidence="1 2">LPB0068</strain>
    </source>
</reference>
<name>A0A167DWY3_9BACL</name>
<organism evidence="1 2">
    <name type="scientific">Paenibacillus crassostreae</name>
    <dbReference type="NCBI Taxonomy" id="1763538"/>
    <lineage>
        <taxon>Bacteria</taxon>
        <taxon>Bacillati</taxon>
        <taxon>Bacillota</taxon>
        <taxon>Bacilli</taxon>
        <taxon>Bacillales</taxon>
        <taxon>Paenibacillaceae</taxon>
        <taxon>Paenibacillus</taxon>
    </lineage>
</organism>
<accession>A0A167DWY3</accession>
<gene>
    <name evidence="1" type="ORF">PNBC_12695</name>
</gene>
<dbReference type="RefSeq" id="WP_068658619.1">
    <property type="nucleotide sequence ID" value="NZ_CP017770.1"/>
</dbReference>
<dbReference type="OrthoDB" id="4088010at2"/>
<dbReference type="EMBL" id="LSFN01000014">
    <property type="protein sequence ID" value="OAB74875.1"/>
    <property type="molecule type" value="Genomic_DNA"/>
</dbReference>
<keyword evidence="2" id="KW-1185">Reference proteome</keyword>
<dbReference type="AlphaFoldDB" id="A0A167DWY3"/>
<comment type="caution">
    <text evidence="1">The sequence shown here is derived from an EMBL/GenBank/DDBJ whole genome shotgun (WGS) entry which is preliminary data.</text>
</comment>
<protein>
    <submittedName>
        <fullName evidence="1">Uncharacterized protein</fullName>
    </submittedName>
</protein>
<dbReference type="Proteomes" id="UP000077134">
    <property type="component" value="Unassembled WGS sequence"/>
</dbReference>
<dbReference type="KEGG" id="pcx:LPB68_01260"/>
<evidence type="ECO:0000313" key="2">
    <source>
        <dbReference type="Proteomes" id="UP000077134"/>
    </source>
</evidence>
<dbReference type="STRING" id="1763538.LPB68_01260"/>